<evidence type="ECO:0000313" key="1">
    <source>
        <dbReference type="EMBL" id="MBU5668829.1"/>
    </source>
</evidence>
<name>A0ABS6FF68_9FIRM</name>
<keyword evidence="2" id="KW-1185">Reference proteome</keyword>
<sequence length="177" mass="21552">MKFITENDLRNIYFENPFTFYEIKENTRLTPGARQFLIDFKIEFDKNKKVDNKTNKKINECFENKSCKDINFAINLKEFAYSIKKLDENFAEKLNDYSNRFYKNEKIKCEIRFREIDLKKIFLEMNLDDKNLELVLKVIKFQELIKDKYTRDNEEIKLILNMINLWAIRKIEDGDKN</sequence>
<accession>A0ABS6FF68</accession>
<protein>
    <submittedName>
        <fullName evidence="1">Uncharacterized protein</fullName>
    </submittedName>
</protein>
<comment type="caution">
    <text evidence="1">The sequence shown here is derived from an EMBL/GenBank/DDBJ whole genome shotgun (WGS) entry which is preliminary data.</text>
</comment>
<dbReference type="RefSeq" id="WP_216548673.1">
    <property type="nucleotide sequence ID" value="NZ_JAHLQO010000002.1"/>
</dbReference>
<organism evidence="1 2">
    <name type="scientific">Peptoniphilus ovalis</name>
    <dbReference type="NCBI Taxonomy" id="2841503"/>
    <lineage>
        <taxon>Bacteria</taxon>
        <taxon>Bacillati</taxon>
        <taxon>Bacillota</taxon>
        <taxon>Tissierellia</taxon>
        <taxon>Tissierellales</taxon>
        <taxon>Peptoniphilaceae</taxon>
        <taxon>Peptoniphilus</taxon>
    </lineage>
</organism>
<dbReference type="Proteomes" id="UP000783742">
    <property type="component" value="Unassembled WGS sequence"/>
</dbReference>
<gene>
    <name evidence="1" type="ORF">KQI68_03140</name>
</gene>
<dbReference type="EMBL" id="JAHLQO010000002">
    <property type="protein sequence ID" value="MBU5668829.1"/>
    <property type="molecule type" value="Genomic_DNA"/>
</dbReference>
<evidence type="ECO:0000313" key="2">
    <source>
        <dbReference type="Proteomes" id="UP000783742"/>
    </source>
</evidence>
<reference evidence="1 2" key="1">
    <citation type="submission" date="2021-06" db="EMBL/GenBank/DDBJ databases">
        <authorList>
            <person name="Sun Q."/>
            <person name="Li D."/>
        </authorList>
    </citation>
    <scope>NUCLEOTIDE SEQUENCE [LARGE SCALE GENOMIC DNA]</scope>
    <source>
        <strain evidence="1 2">MSJ-1</strain>
    </source>
</reference>
<proteinExistence type="predicted"/>